<dbReference type="SUPFAM" id="SSF56300">
    <property type="entry name" value="Metallo-dependent phosphatases"/>
    <property type="match status" value="1"/>
</dbReference>
<name>A0AAU9J4P3_9CILI</name>
<dbReference type="InterPro" id="IPR025733">
    <property type="entry name" value="PAPs_C"/>
</dbReference>
<comment type="catalytic activity">
    <reaction evidence="3">
        <text>a phosphate monoester + H2O = an alcohol + phosphate</text>
        <dbReference type="Rhea" id="RHEA:15017"/>
        <dbReference type="ChEBI" id="CHEBI:15377"/>
        <dbReference type="ChEBI" id="CHEBI:30879"/>
        <dbReference type="ChEBI" id="CHEBI:43474"/>
        <dbReference type="ChEBI" id="CHEBI:67140"/>
        <dbReference type="EC" id="3.1.3.2"/>
    </reaction>
</comment>
<dbReference type="AlphaFoldDB" id="A0AAU9J4P3"/>
<feature type="chain" id="PRO_5043110778" description="Purple acid phosphatase" evidence="3">
    <location>
        <begin position="23"/>
        <end position="454"/>
    </location>
</feature>
<evidence type="ECO:0000259" key="6">
    <source>
        <dbReference type="Pfam" id="PF16656"/>
    </source>
</evidence>
<evidence type="ECO:0000313" key="7">
    <source>
        <dbReference type="EMBL" id="CAG9322164.1"/>
    </source>
</evidence>
<organism evidence="7 8">
    <name type="scientific">Blepharisma stoltei</name>
    <dbReference type="NCBI Taxonomy" id="1481888"/>
    <lineage>
        <taxon>Eukaryota</taxon>
        <taxon>Sar</taxon>
        <taxon>Alveolata</taxon>
        <taxon>Ciliophora</taxon>
        <taxon>Postciliodesmatophora</taxon>
        <taxon>Heterotrichea</taxon>
        <taxon>Heterotrichida</taxon>
        <taxon>Blepharismidae</taxon>
        <taxon>Blepharisma</taxon>
    </lineage>
</organism>
<dbReference type="Pfam" id="PF16656">
    <property type="entry name" value="Pur_ac_phosph_N"/>
    <property type="match status" value="1"/>
</dbReference>
<dbReference type="PANTHER" id="PTHR45867:SF3">
    <property type="entry name" value="ACID PHOSPHATASE TYPE 7"/>
    <property type="match status" value="1"/>
</dbReference>
<keyword evidence="8" id="KW-1185">Reference proteome</keyword>
<keyword evidence="2" id="KW-0325">Glycoprotein</keyword>
<dbReference type="EC" id="3.1.3.2" evidence="3"/>
<keyword evidence="3" id="KW-0378">Hydrolase</keyword>
<dbReference type="Gene3D" id="3.60.21.10">
    <property type="match status" value="1"/>
</dbReference>
<comment type="similarity">
    <text evidence="3">Belongs to the metallophosphoesterase superfamily. Purple acid phosphatase family.</text>
</comment>
<evidence type="ECO:0000259" key="5">
    <source>
        <dbReference type="Pfam" id="PF14008"/>
    </source>
</evidence>
<accession>A0AAU9J4P3</accession>
<evidence type="ECO:0000256" key="1">
    <source>
        <dbReference type="ARBA" id="ARBA00022729"/>
    </source>
</evidence>
<comment type="caution">
    <text evidence="7">The sequence shown here is derived from an EMBL/GenBank/DDBJ whole genome shotgun (WGS) entry which is preliminary data.</text>
</comment>
<dbReference type="InterPro" id="IPR008963">
    <property type="entry name" value="Purple_acid_Pase-like_N"/>
</dbReference>
<dbReference type="PANTHER" id="PTHR45867">
    <property type="entry name" value="PURPLE ACID PHOSPHATASE"/>
    <property type="match status" value="1"/>
</dbReference>
<dbReference type="Pfam" id="PF00149">
    <property type="entry name" value="Metallophos"/>
    <property type="match status" value="1"/>
</dbReference>
<feature type="domain" description="Purple acid phosphatase N-terminal" evidence="6">
    <location>
        <begin position="27"/>
        <end position="123"/>
    </location>
</feature>
<feature type="signal peptide" evidence="3">
    <location>
        <begin position="1"/>
        <end position="22"/>
    </location>
</feature>
<dbReference type="GO" id="GO:0003993">
    <property type="term" value="F:acid phosphatase activity"/>
    <property type="evidence" value="ECO:0007669"/>
    <property type="project" value="UniProtKB-EC"/>
</dbReference>
<dbReference type="CDD" id="cd00839">
    <property type="entry name" value="MPP_PAPs"/>
    <property type="match status" value="1"/>
</dbReference>
<dbReference type="InterPro" id="IPR015914">
    <property type="entry name" value="PAPs_N"/>
</dbReference>
<feature type="domain" description="Calcineurin-like phosphoesterase" evidence="4">
    <location>
        <begin position="142"/>
        <end position="355"/>
    </location>
</feature>
<gene>
    <name evidence="7" type="ORF">BSTOLATCC_MIC30542</name>
</gene>
<proteinExistence type="inferred from homology"/>
<reference evidence="7" key="1">
    <citation type="submission" date="2021-09" db="EMBL/GenBank/DDBJ databases">
        <authorList>
            <consortium name="AG Swart"/>
            <person name="Singh M."/>
            <person name="Singh A."/>
            <person name="Seah K."/>
            <person name="Emmerich C."/>
        </authorList>
    </citation>
    <scope>NUCLEOTIDE SEQUENCE</scope>
    <source>
        <strain evidence="7">ATCC30299</strain>
    </source>
</reference>
<dbReference type="Proteomes" id="UP001162131">
    <property type="component" value="Unassembled WGS sequence"/>
</dbReference>
<sequence length="454" mass="52618">MVQASKWFNFLLFLGIFQLAESAFGTPEHIHLAWTENEHEMMVSWSTFIPVDSFVHYRPILCNDAAENYEYTEVLGNRTMFNEGVLMLRFIFLHNALIKGIRSECFYEYFIQSSIGKSKTYIFNGRTPESDDSFNDTSNPFKMIIIGDLGGGDIGSITAALFQREVKFRDSAGLIHLGDLAYNLDTDNGLTGDNFLNLVQDLAATIPYMVLPGNHENFDNQTHYKMRFKMLKNEYNDGLGQFYSFNLGPAHFTIINTEVHFFENQTISANRTISAKVQRKWLENDLAVANKNRKERPWLFVLAHRPLYCSYDYLANSKERNRTCGPEAKYLREEYEELFNENAVDVFFTAHVHSYERITPIYHNVTVKSQYDDTNTHINPRATVHIVDGIGGNRLRHNAKATHTPQLWSVYRTDDYGYGKLTVYNKTHMLFEQYSSLTWNTIDTVSIIKTRERF</sequence>
<dbReference type="SUPFAM" id="SSF49363">
    <property type="entry name" value="Purple acid phosphatase, N-terminal domain"/>
    <property type="match status" value="1"/>
</dbReference>
<dbReference type="Gene3D" id="2.60.40.380">
    <property type="entry name" value="Purple acid phosphatase-like, N-terminal"/>
    <property type="match status" value="1"/>
</dbReference>
<dbReference type="InterPro" id="IPR029052">
    <property type="entry name" value="Metallo-depent_PP-like"/>
</dbReference>
<dbReference type="Pfam" id="PF14008">
    <property type="entry name" value="Metallophos_C"/>
    <property type="match status" value="1"/>
</dbReference>
<keyword evidence="1 3" id="KW-0732">Signal</keyword>
<dbReference type="EMBL" id="CAJZBQ010000030">
    <property type="protein sequence ID" value="CAG9322164.1"/>
    <property type="molecule type" value="Genomic_DNA"/>
</dbReference>
<feature type="domain" description="Purple acid phosphatase C-terminal" evidence="5">
    <location>
        <begin position="382"/>
        <end position="442"/>
    </location>
</feature>
<evidence type="ECO:0000313" key="8">
    <source>
        <dbReference type="Proteomes" id="UP001162131"/>
    </source>
</evidence>
<protein>
    <recommendedName>
        <fullName evidence="3">Purple acid phosphatase</fullName>
        <ecNumber evidence="3">3.1.3.2</ecNumber>
    </recommendedName>
</protein>
<dbReference type="InterPro" id="IPR041792">
    <property type="entry name" value="MPP_PAP"/>
</dbReference>
<evidence type="ECO:0000256" key="2">
    <source>
        <dbReference type="ARBA" id="ARBA00023180"/>
    </source>
</evidence>
<evidence type="ECO:0000256" key="3">
    <source>
        <dbReference type="RuleBase" id="RU361203"/>
    </source>
</evidence>
<dbReference type="InterPro" id="IPR004843">
    <property type="entry name" value="Calcineurin-like_PHP"/>
</dbReference>
<evidence type="ECO:0000259" key="4">
    <source>
        <dbReference type="Pfam" id="PF00149"/>
    </source>
</evidence>
<dbReference type="GO" id="GO:0046872">
    <property type="term" value="F:metal ion binding"/>
    <property type="evidence" value="ECO:0007669"/>
    <property type="project" value="InterPro"/>
</dbReference>